<reference evidence="3 4" key="1">
    <citation type="journal article" date="2020" name="IScience">
        <title>Genome Sequencing of the Endangered Kingdonia uniflora (Circaeasteraceae, Ranunculales) Reveals Potential Mechanisms of Evolutionary Specialization.</title>
        <authorList>
            <person name="Sun Y."/>
            <person name="Deng T."/>
            <person name="Zhang A."/>
            <person name="Moore M.J."/>
            <person name="Landis J.B."/>
            <person name="Lin N."/>
            <person name="Zhang H."/>
            <person name="Zhang X."/>
            <person name="Huang J."/>
            <person name="Zhang X."/>
            <person name="Sun H."/>
            <person name="Wang H."/>
        </authorList>
    </citation>
    <scope>NUCLEOTIDE SEQUENCE [LARGE SCALE GENOMIC DNA]</scope>
    <source>
        <strain evidence="3">TB1705</strain>
        <tissue evidence="3">Leaf</tissue>
    </source>
</reference>
<name>A0A7J7MTW1_9MAGN</name>
<feature type="region of interest" description="Disordered" evidence="2">
    <location>
        <begin position="34"/>
        <end position="73"/>
    </location>
</feature>
<keyword evidence="1" id="KW-0175">Coiled coil</keyword>
<comment type="caution">
    <text evidence="3">The sequence shown here is derived from an EMBL/GenBank/DDBJ whole genome shotgun (WGS) entry which is preliminary data.</text>
</comment>
<dbReference type="Proteomes" id="UP000541444">
    <property type="component" value="Unassembled WGS sequence"/>
</dbReference>
<sequence length="327" mass="36790">MDHQSERARVAKTESRRWLYSSMVREGFGVATDSHSDIEVDMRSPPVSKASTSGHSDDSEIKTSGSEEEGGVDQFPVFPGRLIIGRQFRGCTVAMGEEYFNLLADLVNGKRARGIKESISFEYFDGDVQTELSKCFLRYLSQLEYGLSLPLSNLVKGIMNLIGGCPVRMNGNMWKVKRKESLLDTVVQEEIELEAILEDLGISRKKYANSRVDKDFKSQSTRLMTSVDSSKKKGTDGERVKVVGDRPIVEDDWKEVKEKVRLAALHGEKEMSKMAARLMKGIYLGVEEERAELKRKKVELERNIARLKSDLSKEGKLLEALKASQVV</sequence>
<gene>
    <name evidence="3" type="ORF">GIB67_022441</name>
</gene>
<evidence type="ECO:0000313" key="3">
    <source>
        <dbReference type="EMBL" id="KAF6158361.1"/>
    </source>
</evidence>
<evidence type="ECO:0000256" key="1">
    <source>
        <dbReference type="SAM" id="Coils"/>
    </source>
</evidence>
<feature type="coiled-coil region" evidence="1">
    <location>
        <begin position="283"/>
        <end position="317"/>
    </location>
</feature>
<organism evidence="3 4">
    <name type="scientific">Kingdonia uniflora</name>
    <dbReference type="NCBI Taxonomy" id="39325"/>
    <lineage>
        <taxon>Eukaryota</taxon>
        <taxon>Viridiplantae</taxon>
        <taxon>Streptophyta</taxon>
        <taxon>Embryophyta</taxon>
        <taxon>Tracheophyta</taxon>
        <taxon>Spermatophyta</taxon>
        <taxon>Magnoliopsida</taxon>
        <taxon>Ranunculales</taxon>
        <taxon>Circaeasteraceae</taxon>
        <taxon>Kingdonia</taxon>
    </lineage>
</organism>
<evidence type="ECO:0000313" key="4">
    <source>
        <dbReference type="Proteomes" id="UP000541444"/>
    </source>
</evidence>
<evidence type="ECO:0000256" key="2">
    <source>
        <dbReference type="SAM" id="MobiDB-lite"/>
    </source>
</evidence>
<protein>
    <submittedName>
        <fullName evidence="3">Uncharacterized protein</fullName>
    </submittedName>
</protein>
<keyword evidence="4" id="KW-1185">Reference proteome</keyword>
<accession>A0A7J7MTW1</accession>
<dbReference type="AlphaFoldDB" id="A0A7J7MTW1"/>
<dbReference type="EMBL" id="JACGCM010001226">
    <property type="protein sequence ID" value="KAF6158361.1"/>
    <property type="molecule type" value="Genomic_DNA"/>
</dbReference>
<proteinExistence type="predicted"/>